<evidence type="ECO:0000259" key="1">
    <source>
        <dbReference type="SMART" id="SM00743"/>
    </source>
</evidence>
<dbReference type="Pfam" id="PF05641">
    <property type="entry name" value="Agenet"/>
    <property type="match status" value="3"/>
</dbReference>
<feature type="domain" description="Agenet" evidence="1">
    <location>
        <begin position="9"/>
        <end position="76"/>
    </location>
</feature>
<dbReference type="PANTHER" id="PTHR31917:SF80">
    <property type="entry name" value="AGENET DOMAIN-CONTAINING PROTEIN-RELATED"/>
    <property type="match status" value="1"/>
</dbReference>
<reference evidence="2" key="1">
    <citation type="submission" date="2018-02" db="EMBL/GenBank/DDBJ databases">
        <authorList>
            <person name="Cohen D.B."/>
            <person name="Kent A.D."/>
        </authorList>
    </citation>
    <scope>NUCLEOTIDE SEQUENCE</scope>
</reference>
<dbReference type="Gene3D" id="2.30.30.140">
    <property type="match status" value="1"/>
</dbReference>
<sequence>MPRTKTQDSCFSIGDEVEVTSADHSLRGTLFPAKIIGRDWNTDKFVVEYKHLEANDEPLREEVELVLLRPLPPMPEHGYTFVFGDEVDAFFSGGWWEGVITEVDDEGSMFWVYFRFAKQQFQFLASELRIHQEWDKGTWFPSRLGSFDLLAGWMGGFGKSRSALVWGAVPHCVLWVLSREQNNRIFEGCEEVSLRLEASSNKSRMKNLSKGTPIEVSSDEDGFAGAWFAATVVNAMGQDSYLVEYKSLKTDDNKQLLREEVDIKHIRPRPPNAVVIDNFNINEEVDAFYNDGWWEGVISKHLKGSRYKVYFKGTKDYGEFHHSELRSHQDWIDGTWVMASQALKF</sequence>
<name>A0A2N9GD08_FAGSY</name>
<dbReference type="AlphaFoldDB" id="A0A2N9GD08"/>
<evidence type="ECO:0000313" key="2">
    <source>
        <dbReference type="EMBL" id="SPD00437.1"/>
    </source>
</evidence>
<dbReference type="PANTHER" id="PTHR31917">
    <property type="entry name" value="AGENET DOMAIN-CONTAINING PROTEIN-RELATED"/>
    <property type="match status" value="1"/>
</dbReference>
<feature type="domain" description="Agenet" evidence="1">
    <location>
        <begin position="206"/>
        <end position="274"/>
    </location>
</feature>
<dbReference type="EMBL" id="OIVN01002090">
    <property type="protein sequence ID" value="SPD00437.1"/>
    <property type="molecule type" value="Genomic_DNA"/>
</dbReference>
<dbReference type="InterPro" id="IPR014002">
    <property type="entry name" value="Agenet_dom_plant"/>
</dbReference>
<protein>
    <recommendedName>
        <fullName evidence="1">Agenet domain-containing protein</fullName>
    </recommendedName>
</protein>
<dbReference type="CDD" id="cd20405">
    <property type="entry name" value="Tudor_Agenet_AtDUF_rpt1_3"/>
    <property type="match status" value="2"/>
</dbReference>
<organism evidence="2">
    <name type="scientific">Fagus sylvatica</name>
    <name type="common">Beechnut</name>
    <dbReference type="NCBI Taxonomy" id="28930"/>
    <lineage>
        <taxon>Eukaryota</taxon>
        <taxon>Viridiplantae</taxon>
        <taxon>Streptophyta</taxon>
        <taxon>Embryophyta</taxon>
        <taxon>Tracheophyta</taxon>
        <taxon>Spermatophyta</taxon>
        <taxon>Magnoliopsida</taxon>
        <taxon>eudicotyledons</taxon>
        <taxon>Gunneridae</taxon>
        <taxon>Pentapetalae</taxon>
        <taxon>rosids</taxon>
        <taxon>fabids</taxon>
        <taxon>Fagales</taxon>
        <taxon>Fagaceae</taxon>
        <taxon>Fagus</taxon>
    </lineage>
</organism>
<feature type="domain" description="Agenet" evidence="1">
    <location>
        <begin position="79"/>
        <end position="136"/>
    </location>
</feature>
<dbReference type="SMART" id="SM00743">
    <property type="entry name" value="Agenet"/>
    <property type="match status" value="4"/>
</dbReference>
<accession>A0A2N9GD08</accession>
<proteinExistence type="predicted"/>
<dbReference type="InterPro" id="IPR008395">
    <property type="entry name" value="Agenet-like_dom"/>
</dbReference>
<gene>
    <name evidence="2" type="ORF">FSB_LOCUS28319</name>
</gene>
<feature type="domain" description="Agenet" evidence="1">
    <location>
        <begin position="277"/>
        <end position="333"/>
    </location>
</feature>
<dbReference type="CDD" id="cd20406">
    <property type="entry name" value="Tudor_Agenet_AtDUF_rpt2_4"/>
    <property type="match status" value="2"/>
</dbReference>